<evidence type="ECO:0000313" key="2">
    <source>
        <dbReference type="Proteomes" id="UP000176998"/>
    </source>
</evidence>
<gene>
    <name evidence="1" type="ORF">CORC01_03513</name>
</gene>
<dbReference type="RefSeq" id="XP_022478340.1">
    <property type="nucleotide sequence ID" value="XM_022615162.1"/>
</dbReference>
<evidence type="ECO:0000313" key="1">
    <source>
        <dbReference type="EMBL" id="OHF01198.1"/>
    </source>
</evidence>
<dbReference type="Proteomes" id="UP000176998">
    <property type="component" value="Unassembled WGS sequence"/>
</dbReference>
<dbReference type="GeneID" id="34556672"/>
<protein>
    <submittedName>
        <fullName evidence="1">Uncharacterized protein</fullName>
    </submittedName>
</protein>
<sequence>MTNSLGYCSHRLTAPGTQSETRHSARTAPFLRCVKLHV</sequence>
<dbReference type="EMBL" id="MJBS01000021">
    <property type="protein sequence ID" value="OHF01198.1"/>
    <property type="molecule type" value="Genomic_DNA"/>
</dbReference>
<accession>A0A1G4BIS6</accession>
<dbReference type="AlphaFoldDB" id="A0A1G4BIS6"/>
<keyword evidence="2" id="KW-1185">Reference proteome</keyword>
<name>A0A1G4BIS6_9PEZI</name>
<comment type="caution">
    <text evidence="1">The sequence shown here is derived from an EMBL/GenBank/DDBJ whole genome shotgun (WGS) entry which is preliminary data.</text>
</comment>
<reference evidence="1 2" key="1">
    <citation type="submission" date="2016-09" db="EMBL/GenBank/DDBJ databases">
        <authorList>
            <person name="Capua I."/>
            <person name="De Benedictis P."/>
            <person name="Joannis T."/>
            <person name="Lombin L.H."/>
            <person name="Cattoli G."/>
        </authorList>
    </citation>
    <scope>NUCLEOTIDE SEQUENCE [LARGE SCALE GENOMIC DNA]</scope>
    <source>
        <strain evidence="1 2">IMI 309357</strain>
    </source>
</reference>
<organism evidence="1 2">
    <name type="scientific">Colletotrichum orchidophilum</name>
    <dbReference type="NCBI Taxonomy" id="1209926"/>
    <lineage>
        <taxon>Eukaryota</taxon>
        <taxon>Fungi</taxon>
        <taxon>Dikarya</taxon>
        <taxon>Ascomycota</taxon>
        <taxon>Pezizomycotina</taxon>
        <taxon>Sordariomycetes</taxon>
        <taxon>Hypocreomycetidae</taxon>
        <taxon>Glomerellales</taxon>
        <taxon>Glomerellaceae</taxon>
        <taxon>Colletotrichum</taxon>
    </lineage>
</organism>
<proteinExistence type="predicted"/>